<dbReference type="EMBL" id="JAUSQU010000001">
    <property type="protein sequence ID" value="MDP9843541.1"/>
    <property type="molecule type" value="Genomic_DNA"/>
</dbReference>
<organism evidence="2 3">
    <name type="scientific">Streptosporangium lutulentum</name>
    <dbReference type="NCBI Taxonomy" id="1461250"/>
    <lineage>
        <taxon>Bacteria</taxon>
        <taxon>Bacillati</taxon>
        <taxon>Actinomycetota</taxon>
        <taxon>Actinomycetes</taxon>
        <taxon>Streptosporangiales</taxon>
        <taxon>Streptosporangiaceae</taxon>
        <taxon>Streptosporangium</taxon>
    </lineage>
</organism>
<accession>A0ABT9Q9Y5</accession>
<name>A0ABT9Q9Y5_9ACTN</name>
<comment type="caution">
    <text evidence="2">The sequence shown here is derived from an EMBL/GenBank/DDBJ whole genome shotgun (WGS) entry which is preliminary data.</text>
</comment>
<dbReference type="RefSeq" id="WP_307557789.1">
    <property type="nucleotide sequence ID" value="NZ_JAUSQU010000001.1"/>
</dbReference>
<gene>
    <name evidence="2" type="ORF">J2853_002752</name>
</gene>
<evidence type="ECO:0000256" key="1">
    <source>
        <dbReference type="SAM" id="MobiDB-lite"/>
    </source>
</evidence>
<evidence type="ECO:0000313" key="2">
    <source>
        <dbReference type="EMBL" id="MDP9843541.1"/>
    </source>
</evidence>
<sequence>MADQQSMESLAGSGSLDATSMPDFPLSASGQAGKPALVHPSRVTRYGSRSSRDAVSEVFTHIVPPRVPVPVVPERAEDVL</sequence>
<feature type="region of interest" description="Disordered" evidence="1">
    <location>
        <begin position="1"/>
        <end position="52"/>
    </location>
</feature>
<proteinExistence type="predicted"/>
<protein>
    <submittedName>
        <fullName evidence="2">Uncharacterized protein</fullName>
    </submittedName>
</protein>
<evidence type="ECO:0000313" key="3">
    <source>
        <dbReference type="Proteomes" id="UP001225356"/>
    </source>
</evidence>
<dbReference type="Proteomes" id="UP001225356">
    <property type="component" value="Unassembled WGS sequence"/>
</dbReference>
<keyword evidence="3" id="KW-1185">Reference proteome</keyword>
<reference evidence="2 3" key="1">
    <citation type="submission" date="2023-07" db="EMBL/GenBank/DDBJ databases">
        <title>Sequencing the genomes of 1000 actinobacteria strains.</title>
        <authorList>
            <person name="Klenk H.-P."/>
        </authorList>
    </citation>
    <scope>NUCLEOTIDE SEQUENCE [LARGE SCALE GENOMIC DNA]</scope>
    <source>
        <strain evidence="2 3">DSM 46740</strain>
    </source>
</reference>